<evidence type="ECO:0000313" key="2">
    <source>
        <dbReference type="Proteomes" id="UP001442494"/>
    </source>
</evidence>
<organism evidence="1 2">
    <name type="scientific">Funiculus sociatus GB2-A5</name>
    <dbReference type="NCBI Taxonomy" id="2933946"/>
    <lineage>
        <taxon>Bacteria</taxon>
        <taxon>Bacillati</taxon>
        <taxon>Cyanobacteriota</taxon>
        <taxon>Cyanophyceae</taxon>
        <taxon>Coleofasciculales</taxon>
        <taxon>Coleofasciculaceae</taxon>
        <taxon>Funiculus</taxon>
    </lineage>
</organism>
<comment type="caution">
    <text evidence="1">The sequence shown here is derived from an EMBL/GenBank/DDBJ whole genome shotgun (WGS) entry which is preliminary data.</text>
</comment>
<reference evidence="1 2" key="1">
    <citation type="submission" date="2022-04" db="EMBL/GenBank/DDBJ databases">
        <title>Positive selection, recombination, and allopatry shape intraspecific diversity of widespread and dominant cyanobacteria.</title>
        <authorList>
            <person name="Wei J."/>
            <person name="Shu W."/>
            <person name="Hu C."/>
        </authorList>
    </citation>
    <scope>NUCLEOTIDE SEQUENCE [LARGE SCALE GENOMIC DNA]</scope>
    <source>
        <strain evidence="1 2">GB2-A5</strain>
    </source>
</reference>
<gene>
    <name evidence="1" type="ORF">NDI37_26815</name>
</gene>
<keyword evidence="2" id="KW-1185">Reference proteome</keyword>
<evidence type="ECO:0000313" key="1">
    <source>
        <dbReference type="EMBL" id="MEP0868053.1"/>
    </source>
</evidence>
<protein>
    <submittedName>
        <fullName evidence="1">Uncharacterized protein</fullName>
    </submittedName>
</protein>
<accession>A0ABV0JX63</accession>
<dbReference type="EMBL" id="JAMPKK010000107">
    <property type="protein sequence ID" value="MEP0868053.1"/>
    <property type="molecule type" value="Genomic_DNA"/>
</dbReference>
<dbReference type="RefSeq" id="WP_190423942.1">
    <property type="nucleotide sequence ID" value="NZ_JAMPKK010000107.1"/>
</dbReference>
<name>A0ABV0JX63_9CYAN</name>
<dbReference type="Proteomes" id="UP001442494">
    <property type="component" value="Unassembled WGS sequence"/>
</dbReference>
<proteinExistence type="predicted"/>
<sequence>MSWLSYKITAESGTTFTHPSKLENLREAQAEWEQEFNQKAASIALDDDDPELDFSDLFEVIPQVEYHVSALIEDRAWYEDFLAEAQNMNEETEA</sequence>